<dbReference type="GO" id="GO:0005886">
    <property type="term" value="C:plasma membrane"/>
    <property type="evidence" value="ECO:0007669"/>
    <property type="project" value="InterPro"/>
</dbReference>
<keyword evidence="3 10" id="KW-0479">Metal-binding</keyword>
<evidence type="ECO:0000256" key="5">
    <source>
        <dbReference type="ARBA" id="ARBA00022967"/>
    </source>
</evidence>
<dbReference type="InterPro" id="IPR017896">
    <property type="entry name" value="4Fe4S_Fe-S-bd"/>
</dbReference>
<feature type="binding site" evidence="10">
    <location>
        <position position="58"/>
    </location>
    <ligand>
        <name>[4Fe-4S] cluster</name>
        <dbReference type="ChEBI" id="CHEBI:49883"/>
        <label>1</label>
    </ligand>
</feature>
<dbReference type="PANTHER" id="PTHR43560">
    <property type="entry name" value="ION-TRANSLOCATING OXIDOREDUCTASE COMPLEX SUBUNIT B"/>
    <property type="match status" value="1"/>
</dbReference>
<dbReference type="Pfam" id="PF14697">
    <property type="entry name" value="Fer4_21"/>
    <property type="match status" value="1"/>
</dbReference>
<dbReference type="Gene3D" id="3.30.70.20">
    <property type="match status" value="1"/>
</dbReference>
<evidence type="ECO:0000256" key="10">
    <source>
        <dbReference type="PIRSR" id="PIRSR005784-1"/>
    </source>
</evidence>
<keyword evidence="9" id="KW-0472">Membrane</keyword>
<dbReference type="InterPro" id="IPR017900">
    <property type="entry name" value="4Fe4S_Fe_S_CS"/>
</dbReference>
<feature type="domain" description="4Fe-4S ferredoxin-type" evidence="11">
    <location>
        <begin position="109"/>
        <end position="138"/>
    </location>
</feature>
<evidence type="ECO:0000256" key="9">
    <source>
        <dbReference type="ARBA" id="ARBA00023136"/>
    </source>
</evidence>
<dbReference type="InterPro" id="IPR050395">
    <property type="entry name" value="4Fe4S_Ferredoxin_RnfB"/>
</dbReference>
<dbReference type="GO" id="GO:0051539">
    <property type="term" value="F:4 iron, 4 sulfur cluster binding"/>
    <property type="evidence" value="ECO:0007669"/>
    <property type="project" value="UniProtKB-KW"/>
</dbReference>
<feature type="domain" description="4Fe-4S ferredoxin-type" evidence="11">
    <location>
        <begin position="139"/>
        <end position="168"/>
    </location>
</feature>
<sequence>MIFFVCNAIFFFSFLSISLGYLMNYVICKCHIDYDPIVDKIDELLPQTQCAQCNYPGCRAYANAIVNNNERIDKCIPGGNEVVLRMANVLNNDELKYNNLGSSEDSFYKIVFIDEKNCVGCSKCRLICPVDAIVGSYNFMHTVLSDMCTGCNLCVSLCPTNCIKEKKVFYDCIN</sequence>
<evidence type="ECO:0000259" key="11">
    <source>
        <dbReference type="PROSITE" id="PS51379"/>
    </source>
</evidence>
<dbReference type="EMBL" id="CP033004">
    <property type="protein sequence ID" value="QCI23145.1"/>
    <property type="molecule type" value="Genomic_DNA"/>
</dbReference>
<keyword evidence="1" id="KW-0813">Transport</keyword>
<evidence type="ECO:0000256" key="6">
    <source>
        <dbReference type="ARBA" id="ARBA00022982"/>
    </source>
</evidence>
<evidence type="ECO:0000259" key="12">
    <source>
        <dbReference type="PROSITE" id="PS51656"/>
    </source>
</evidence>
<feature type="binding site" evidence="10">
    <location>
        <position position="118"/>
    </location>
    <ligand>
        <name>[4Fe-4S] cluster</name>
        <dbReference type="ChEBI" id="CHEBI:49883"/>
        <label>2</label>
    </ligand>
</feature>
<dbReference type="RefSeq" id="WP_158336323.1">
    <property type="nucleotide sequence ID" value="NZ_CP033004.1"/>
</dbReference>
<dbReference type="Proteomes" id="UP000298566">
    <property type="component" value="Chromosome"/>
</dbReference>
<reference evidence="13 14" key="1">
    <citation type="submission" date="2018-10" db="EMBL/GenBank/DDBJ databases">
        <title>Comparative functional genomics of the obligate endosymbiont Buchnera aphidicola.</title>
        <authorList>
            <person name="Chong R.A."/>
        </authorList>
    </citation>
    <scope>NUCLEOTIDE SEQUENCE [LARGE SCALE GENOMIC DNA]</scope>
    <source>
        <strain evidence="13 14">Mrh</strain>
    </source>
</reference>
<keyword evidence="5" id="KW-1278">Translocase</keyword>
<accession>A0A4D6YFJ7</accession>
<gene>
    <name evidence="13" type="ORF">D9V73_00545</name>
</gene>
<feature type="binding site" evidence="10">
    <location>
        <position position="53"/>
    </location>
    <ligand>
        <name>[4Fe-4S] cluster</name>
        <dbReference type="ChEBI" id="CHEBI:49883"/>
        <label>1</label>
    </ligand>
</feature>
<dbReference type="PROSITE" id="PS51379">
    <property type="entry name" value="4FE4S_FER_2"/>
    <property type="match status" value="2"/>
</dbReference>
<feature type="binding site" evidence="10">
    <location>
        <position position="75"/>
    </location>
    <ligand>
        <name>[4Fe-4S] cluster</name>
        <dbReference type="ChEBI" id="CHEBI:49883"/>
        <label>1</label>
    </ligand>
</feature>
<dbReference type="InterPro" id="IPR016463">
    <property type="entry name" value="RnfB/RsxB_Proteobac"/>
</dbReference>
<dbReference type="PROSITE" id="PS00198">
    <property type="entry name" value="4FE4S_FER_1"/>
    <property type="match status" value="1"/>
</dbReference>
<dbReference type="GO" id="GO:0046872">
    <property type="term" value="F:metal ion binding"/>
    <property type="evidence" value="ECO:0007669"/>
    <property type="project" value="UniProtKB-KW"/>
</dbReference>
<dbReference type="SUPFAM" id="SSF54862">
    <property type="entry name" value="4Fe-4S ferredoxins"/>
    <property type="match status" value="1"/>
</dbReference>
<evidence type="ECO:0000256" key="4">
    <source>
        <dbReference type="ARBA" id="ARBA00022737"/>
    </source>
</evidence>
<feature type="binding site" evidence="10">
    <location>
        <position position="154"/>
    </location>
    <ligand>
        <name>[4Fe-4S] cluster</name>
        <dbReference type="ChEBI" id="CHEBI:49883"/>
        <label>3</label>
    </ligand>
</feature>
<feature type="binding site" evidence="10">
    <location>
        <position position="148"/>
    </location>
    <ligand>
        <name>[4Fe-4S] cluster</name>
        <dbReference type="ChEBI" id="CHEBI:49883"/>
        <label>3</label>
    </ligand>
</feature>
<evidence type="ECO:0000256" key="2">
    <source>
        <dbReference type="ARBA" id="ARBA00022485"/>
    </source>
</evidence>
<feature type="domain" description="4Fe-4S" evidence="12">
    <location>
        <begin position="33"/>
        <end position="92"/>
    </location>
</feature>
<dbReference type="NCBIfam" id="TIGR01944">
    <property type="entry name" value="rnfB"/>
    <property type="match status" value="1"/>
</dbReference>
<dbReference type="PANTHER" id="PTHR43560:SF1">
    <property type="entry name" value="ION-TRANSLOCATING OXIDOREDUCTASE COMPLEX SUBUNIT B"/>
    <property type="match status" value="1"/>
</dbReference>
<dbReference type="Pfam" id="PF04060">
    <property type="entry name" value="FeS"/>
    <property type="match status" value="1"/>
</dbReference>
<feature type="binding site" evidence="10">
    <location>
        <position position="151"/>
    </location>
    <ligand>
        <name>[4Fe-4S] cluster</name>
        <dbReference type="ChEBI" id="CHEBI:49883"/>
        <label>3</label>
    </ligand>
</feature>
<dbReference type="AlphaFoldDB" id="A0A4D6YFJ7"/>
<dbReference type="PROSITE" id="PS51656">
    <property type="entry name" value="4FE4S"/>
    <property type="match status" value="1"/>
</dbReference>
<feature type="binding site" evidence="10">
    <location>
        <position position="158"/>
    </location>
    <ligand>
        <name>[4Fe-4S] cluster</name>
        <dbReference type="ChEBI" id="CHEBI:49883"/>
        <label>2</label>
    </ligand>
</feature>
<feature type="binding site" evidence="10">
    <location>
        <position position="121"/>
    </location>
    <ligand>
        <name>[4Fe-4S] cluster</name>
        <dbReference type="ChEBI" id="CHEBI:49883"/>
        <label>2</label>
    </ligand>
</feature>
<keyword evidence="6" id="KW-0249">Electron transport</keyword>
<evidence type="ECO:0000256" key="7">
    <source>
        <dbReference type="ARBA" id="ARBA00023004"/>
    </source>
</evidence>
<evidence type="ECO:0000256" key="3">
    <source>
        <dbReference type="ARBA" id="ARBA00022723"/>
    </source>
</evidence>
<keyword evidence="7 10" id="KW-0408">Iron</keyword>
<dbReference type="GO" id="GO:0022900">
    <property type="term" value="P:electron transport chain"/>
    <property type="evidence" value="ECO:0007669"/>
    <property type="project" value="InterPro"/>
</dbReference>
<dbReference type="PIRSF" id="PIRSF005784">
    <property type="entry name" value="Elect_transpt_RnfB"/>
    <property type="match status" value="1"/>
</dbReference>
<organism evidence="13 14">
    <name type="scientific">Buchnera aphidicola subsp. Melaphis rhois</name>
    <dbReference type="NCBI Taxonomy" id="118103"/>
    <lineage>
        <taxon>Bacteria</taxon>
        <taxon>Pseudomonadati</taxon>
        <taxon>Pseudomonadota</taxon>
        <taxon>Gammaproteobacteria</taxon>
        <taxon>Enterobacterales</taxon>
        <taxon>Erwiniaceae</taxon>
        <taxon>Buchnera</taxon>
    </lineage>
</organism>
<dbReference type="InterPro" id="IPR010207">
    <property type="entry name" value="Elect_transpt_cplx_RnfB/RsxB"/>
</dbReference>
<evidence type="ECO:0000256" key="1">
    <source>
        <dbReference type="ARBA" id="ARBA00022448"/>
    </source>
</evidence>
<keyword evidence="4" id="KW-0677">Repeat</keyword>
<name>A0A4D6YFJ7_BUCMH</name>
<evidence type="ECO:0000313" key="13">
    <source>
        <dbReference type="EMBL" id="QCI23145.1"/>
    </source>
</evidence>
<feature type="binding site" evidence="10">
    <location>
        <position position="128"/>
    </location>
    <ligand>
        <name>[4Fe-4S] cluster</name>
        <dbReference type="ChEBI" id="CHEBI:49883"/>
        <label>3</label>
    </ligand>
</feature>
<comment type="cofactor">
    <cofactor evidence="10">
        <name>[4Fe-4S] cluster</name>
        <dbReference type="ChEBI" id="CHEBI:49883"/>
    </cofactor>
    <text evidence="10">Binds 3 [4Fe-4S] clusters.</text>
</comment>
<feature type="binding site" evidence="10">
    <location>
        <position position="124"/>
    </location>
    <ligand>
        <name>[4Fe-4S] cluster</name>
        <dbReference type="ChEBI" id="CHEBI:49883"/>
        <label>2</label>
    </ligand>
</feature>
<evidence type="ECO:0000313" key="14">
    <source>
        <dbReference type="Proteomes" id="UP000298566"/>
    </source>
</evidence>
<dbReference type="Gene3D" id="1.10.15.40">
    <property type="entry name" value="Electron transport complex subunit B, putative Fe-S cluster"/>
    <property type="match status" value="1"/>
</dbReference>
<dbReference type="OrthoDB" id="9789936at2"/>
<keyword evidence="2 10" id="KW-0004">4Fe-4S</keyword>
<keyword evidence="8 10" id="KW-0411">Iron-sulfur</keyword>
<proteinExistence type="predicted"/>
<evidence type="ECO:0000256" key="8">
    <source>
        <dbReference type="ARBA" id="ARBA00023014"/>
    </source>
</evidence>
<feature type="binding site" evidence="10">
    <location>
        <position position="50"/>
    </location>
    <ligand>
        <name>[4Fe-4S] cluster</name>
        <dbReference type="ChEBI" id="CHEBI:49883"/>
        <label>1</label>
    </ligand>
</feature>
<protein>
    <submittedName>
        <fullName evidence="13">RnfABCDGE type electron transport complex subunit B</fullName>
    </submittedName>
</protein>
<dbReference type="GO" id="GO:0009055">
    <property type="term" value="F:electron transfer activity"/>
    <property type="evidence" value="ECO:0007669"/>
    <property type="project" value="InterPro"/>
</dbReference>
<dbReference type="InterPro" id="IPR007202">
    <property type="entry name" value="4Fe-4S_dom"/>
</dbReference>